<comment type="caution">
    <text evidence="1">The sequence shown here is derived from an EMBL/GenBank/DDBJ whole genome shotgun (WGS) entry which is preliminary data.</text>
</comment>
<name>A0ABP9HM21_9FLAO</name>
<dbReference type="EMBL" id="BAABJK010000009">
    <property type="protein sequence ID" value="GAA4974092.1"/>
    <property type="molecule type" value="Genomic_DNA"/>
</dbReference>
<evidence type="ECO:0000313" key="1">
    <source>
        <dbReference type="EMBL" id="GAA4974092.1"/>
    </source>
</evidence>
<evidence type="ECO:0008006" key="3">
    <source>
        <dbReference type="Google" id="ProtNLM"/>
    </source>
</evidence>
<dbReference type="Proteomes" id="UP001501692">
    <property type="component" value="Unassembled WGS sequence"/>
</dbReference>
<evidence type="ECO:0000313" key="2">
    <source>
        <dbReference type="Proteomes" id="UP001501692"/>
    </source>
</evidence>
<accession>A0ABP9HM21</accession>
<protein>
    <recommendedName>
        <fullName evidence="3">Lipocalin-like domain-containing protein</fullName>
    </recommendedName>
</protein>
<reference evidence="2" key="1">
    <citation type="journal article" date="2019" name="Int. J. Syst. Evol. Microbiol.">
        <title>The Global Catalogue of Microorganisms (GCM) 10K type strain sequencing project: providing services to taxonomists for standard genome sequencing and annotation.</title>
        <authorList>
            <consortium name="The Broad Institute Genomics Platform"/>
            <consortium name="The Broad Institute Genome Sequencing Center for Infectious Disease"/>
            <person name="Wu L."/>
            <person name="Ma J."/>
        </authorList>
    </citation>
    <scope>NUCLEOTIDE SEQUENCE [LARGE SCALE GENOMIC DNA]</scope>
    <source>
        <strain evidence="2">JCM 18287</strain>
    </source>
</reference>
<sequence>MSFNCSNDNDELNNNSQQIAQIESVAKSGTWRITNFNDSGQDETADFAGYTFSFNNDGTLVATNGTNTVNGTWSITNDDSSDDDNSNDDIDFNISFPVPETNDFEDLNDDWDIVSASSTKIELIDISGGNGGTDMLTFEK</sequence>
<keyword evidence="2" id="KW-1185">Reference proteome</keyword>
<proteinExistence type="predicted"/>
<gene>
    <name evidence="1" type="ORF">GCM10023315_25710</name>
</gene>
<organism evidence="1 2">
    <name type="scientific">Algibacter aquimarinus</name>
    <dbReference type="NCBI Taxonomy" id="1136748"/>
    <lineage>
        <taxon>Bacteria</taxon>
        <taxon>Pseudomonadati</taxon>
        <taxon>Bacteroidota</taxon>
        <taxon>Flavobacteriia</taxon>
        <taxon>Flavobacteriales</taxon>
        <taxon>Flavobacteriaceae</taxon>
        <taxon>Algibacter</taxon>
    </lineage>
</organism>